<dbReference type="STRING" id="1927124.BST13_00570"/>
<reference evidence="1 2" key="1">
    <citation type="submission" date="2017-02" db="EMBL/GenBank/DDBJ databases">
        <title>The new phylogeny of genus Mycobacterium.</title>
        <authorList>
            <person name="Tortoli E."/>
            <person name="Trovato A."/>
            <person name="Cirillo D.M."/>
        </authorList>
    </citation>
    <scope>NUCLEOTIDE SEQUENCE [LARGE SCALE GENOMIC DNA]</scope>
    <source>
        <strain evidence="1 2">RW6</strain>
    </source>
</reference>
<gene>
    <name evidence="1" type="ORF">BST13_00570</name>
</gene>
<evidence type="ECO:0000313" key="2">
    <source>
        <dbReference type="Proteomes" id="UP000192448"/>
    </source>
</evidence>
<dbReference type="Proteomes" id="UP000192448">
    <property type="component" value="Unassembled WGS sequence"/>
</dbReference>
<comment type="caution">
    <text evidence="1">The sequence shown here is derived from an EMBL/GenBank/DDBJ whole genome shotgun (WGS) entry which is preliminary data.</text>
</comment>
<sequence>MSGPQLLGAEVYARVHSAVLSTVTAASIGAVVIAPVTPPAQVVAPRVVGEQVRLAAAPAFGAIPIAFLQNQATYCSLICPFVVQGAVTVPLGVVQAPGAFLNSLGANGSLTRAIGAAAAAVTGPANAAAEGIILNDVFHVVPKAFNNLEVTVVQLSDVGAALLTPGQLPGAIDTARQTILTALHQPLPPPDPTQTGAHTLPQVVAVEAIKVSAAVAFQAGELVLLGVVQTANAGAQELADTGNPVAAVEAAATQAADVVHVASTIVKDSVDTAVANIRAAAKQELPAAHSARLPVAPPATHASVAEVKTGDVVKPDKPLTARSVTDRVDRVVKSVVDSHAKTLHLNKSESTTDTKGRHAR</sequence>
<name>A0A1X0BDG6_9MYCO</name>
<dbReference type="AlphaFoldDB" id="A0A1X0BDG6"/>
<dbReference type="EMBL" id="MVHF01000001">
    <property type="protein sequence ID" value="ORA39896.1"/>
    <property type="molecule type" value="Genomic_DNA"/>
</dbReference>
<accession>A0A1X0BDG6</accession>
<organism evidence="1 2">
    <name type="scientific">Mycobacterium aquaticum</name>
    <dbReference type="NCBI Taxonomy" id="1927124"/>
    <lineage>
        <taxon>Bacteria</taxon>
        <taxon>Bacillati</taxon>
        <taxon>Actinomycetota</taxon>
        <taxon>Actinomycetes</taxon>
        <taxon>Mycobacteriales</taxon>
        <taxon>Mycobacteriaceae</taxon>
        <taxon>Mycobacterium</taxon>
    </lineage>
</organism>
<evidence type="ECO:0000313" key="1">
    <source>
        <dbReference type="EMBL" id="ORA39896.1"/>
    </source>
</evidence>
<proteinExistence type="predicted"/>
<keyword evidence="2" id="KW-1185">Reference proteome</keyword>
<protein>
    <submittedName>
        <fullName evidence="1">Uncharacterized protein</fullName>
    </submittedName>
</protein>